<dbReference type="PRINTS" id="PR00081">
    <property type="entry name" value="GDHRDH"/>
</dbReference>
<dbReference type="AlphaFoldDB" id="A0A5J9W122"/>
<dbReference type="SUPFAM" id="SSF51735">
    <property type="entry name" value="NAD(P)-binding Rossmann-fold domains"/>
    <property type="match status" value="2"/>
</dbReference>
<organism evidence="5 6">
    <name type="scientific">Eragrostis curvula</name>
    <name type="common">weeping love grass</name>
    <dbReference type="NCBI Taxonomy" id="38414"/>
    <lineage>
        <taxon>Eukaryota</taxon>
        <taxon>Viridiplantae</taxon>
        <taxon>Streptophyta</taxon>
        <taxon>Embryophyta</taxon>
        <taxon>Tracheophyta</taxon>
        <taxon>Spermatophyta</taxon>
        <taxon>Magnoliopsida</taxon>
        <taxon>Liliopsida</taxon>
        <taxon>Poales</taxon>
        <taxon>Poaceae</taxon>
        <taxon>PACMAD clade</taxon>
        <taxon>Chloridoideae</taxon>
        <taxon>Eragrostideae</taxon>
        <taxon>Eragrostidinae</taxon>
        <taxon>Eragrostis</taxon>
    </lineage>
</organism>
<evidence type="ECO:0000256" key="2">
    <source>
        <dbReference type="ARBA" id="ARBA00023002"/>
    </source>
</evidence>
<dbReference type="EMBL" id="RWGY01000007">
    <property type="protein sequence ID" value="TVU41641.1"/>
    <property type="molecule type" value="Genomic_DNA"/>
</dbReference>
<keyword evidence="2" id="KW-0560">Oxidoreductase</keyword>
<dbReference type="Pfam" id="PF13561">
    <property type="entry name" value="adh_short_C2"/>
    <property type="match status" value="1"/>
</dbReference>
<evidence type="ECO:0000313" key="6">
    <source>
        <dbReference type="Proteomes" id="UP000324897"/>
    </source>
</evidence>
<dbReference type="OrthoDB" id="1669814at2759"/>
<dbReference type="Gramene" id="TVU41641">
    <property type="protein sequence ID" value="TVU41641"/>
    <property type="gene ID" value="EJB05_15176"/>
</dbReference>
<dbReference type="InterPro" id="IPR036291">
    <property type="entry name" value="NAD(P)-bd_dom_sf"/>
</dbReference>
<evidence type="ECO:0000259" key="4">
    <source>
        <dbReference type="SMART" id="SM00822"/>
    </source>
</evidence>
<dbReference type="PANTHER" id="PTHR48107">
    <property type="entry name" value="NADPH-DEPENDENT ALDEHYDE REDUCTASE-LIKE PROTEIN, CHLOROPLASTIC-RELATED"/>
    <property type="match status" value="1"/>
</dbReference>
<dbReference type="Proteomes" id="UP000324897">
    <property type="component" value="Chromosome 4"/>
</dbReference>
<name>A0A5J9W122_9POAL</name>
<proteinExistence type="inferred from homology"/>
<evidence type="ECO:0000256" key="3">
    <source>
        <dbReference type="RuleBase" id="RU000363"/>
    </source>
</evidence>
<dbReference type="PROSITE" id="PS00061">
    <property type="entry name" value="ADH_SHORT"/>
    <property type="match status" value="2"/>
</dbReference>
<reference evidence="5 6" key="1">
    <citation type="journal article" date="2019" name="Sci. Rep.">
        <title>A high-quality genome of Eragrostis curvula grass provides insights into Poaceae evolution and supports new strategies to enhance forage quality.</title>
        <authorList>
            <person name="Carballo J."/>
            <person name="Santos B.A.C.M."/>
            <person name="Zappacosta D."/>
            <person name="Garbus I."/>
            <person name="Selva J.P."/>
            <person name="Gallo C.A."/>
            <person name="Diaz A."/>
            <person name="Albertini E."/>
            <person name="Caccamo M."/>
            <person name="Echenique V."/>
        </authorList>
    </citation>
    <scope>NUCLEOTIDE SEQUENCE [LARGE SCALE GENOMIC DNA]</scope>
    <source>
        <strain evidence="6">cv. Victoria</strain>
        <tissue evidence="5">Leaf</tissue>
    </source>
</reference>
<comment type="caution">
    <text evidence="5">The sequence shown here is derived from an EMBL/GenBank/DDBJ whole genome shotgun (WGS) entry which is preliminary data.</text>
</comment>
<accession>A0A5J9W122</accession>
<dbReference type="FunFam" id="3.40.50.720:FF:000084">
    <property type="entry name" value="Short-chain dehydrogenase reductase"/>
    <property type="match status" value="1"/>
</dbReference>
<dbReference type="SMART" id="SM00822">
    <property type="entry name" value="PKS_KR"/>
    <property type="match status" value="1"/>
</dbReference>
<feature type="domain" description="Ketoreductase" evidence="4">
    <location>
        <begin position="25"/>
        <end position="206"/>
    </location>
</feature>
<evidence type="ECO:0000256" key="1">
    <source>
        <dbReference type="ARBA" id="ARBA00006484"/>
    </source>
</evidence>
<dbReference type="InterPro" id="IPR057326">
    <property type="entry name" value="KR_dom"/>
</dbReference>
<comment type="similarity">
    <text evidence="1 3">Belongs to the short-chain dehydrogenases/reductases (SDR) family.</text>
</comment>
<dbReference type="InterPro" id="IPR002347">
    <property type="entry name" value="SDR_fam"/>
</dbReference>
<dbReference type="Gene3D" id="3.40.50.720">
    <property type="entry name" value="NAD(P)-binding Rossmann-like Domain"/>
    <property type="match status" value="2"/>
</dbReference>
<gene>
    <name evidence="5" type="ORF">EJB05_15176</name>
</gene>
<sequence>MAGPADIAAVAAAAAASSAQPLAGRVAIVTGGSRGIGRAIAAHLSAMGASVVVGYSSSAAEAESLAASLPRAVAVRADVADESAVRSLFDAAESAFGSPPHILVANAGVLDDAYPTVAATSAASFDRVVGVNLRGAFLCLREAANRLPRGGEGGGRIVAVTSSVTGSHPTGYAAYTASKAAVEAMVRTMAKELKGTRITANCVAPGATATDMFFAGKSEETVRMYAETNPMERLGEPGDIAPVVGFLCTDAAEWVNGQVIRANGGRHRLRSLLADGAPAAGRQGGHRDVRVARHRPRQLRGRIRLPRGGGRVPGRRAVHAVAARADVADEAAVRALYGAAPPHILVVVACAGVMKADATLAATSAADFDANTRGAFLCLREAANRLRRGGGGRILAVTSSAVASLSPGFKAYAGSKAAVEAMVRGVAKELKGTRVTANCVAPGPVATTCWTYDI</sequence>
<evidence type="ECO:0000313" key="5">
    <source>
        <dbReference type="EMBL" id="TVU41641.1"/>
    </source>
</evidence>
<keyword evidence="6" id="KW-1185">Reference proteome</keyword>
<dbReference type="PANTHER" id="PTHR48107:SF7">
    <property type="entry name" value="RE15974P"/>
    <property type="match status" value="1"/>
</dbReference>
<dbReference type="InterPro" id="IPR020904">
    <property type="entry name" value="Sc_DH/Rdtase_CS"/>
</dbReference>
<feature type="non-terminal residue" evidence="5">
    <location>
        <position position="1"/>
    </location>
</feature>
<dbReference type="GO" id="GO:0016614">
    <property type="term" value="F:oxidoreductase activity, acting on CH-OH group of donors"/>
    <property type="evidence" value="ECO:0007669"/>
    <property type="project" value="UniProtKB-ARBA"/>
</dbReference>
<dbReference type="PRINTS" id="PR00080">
    <property type="entry name" value="SDRFAMILY"/>
</dbReference>
<protein>
    <recommendedName>
        <fullName evidence="4">Ketoreductase domain-containing protein</fullName>
    </recommendedName>
</protein>
<dbReference type="Pfam" id="PF00106">
    <property type="entry name" value="adh_short"/>
    <property type="match status" value="1"/>
</dbReference>